<sequence length="152" mass="16452">MMMGDGGALLRPQPFPTRHWWQNGRASRDWSDMQLPRQKSLMGRGGGRKLRQVDSLPRSPMALASRASLAKTESIVDMQELGRKEEGRGAGGVPHAWRQSSRGLRHGAEVSDHDWGDAPCGGPVAWPPRASRSGVAVVLGNGPGIYCRTCVA</sequence>
<feature type="compositionally biased region" description="Basic and acidic residues" evidence="1">
    <location>
        <begin position="106"/>
        <end position="116"/>
    </location>
</feature>
<dbReference type="AlphaFoldDB" id="A0A0D9Z5C0"/>
<accession>A0A0D9Z5C0</accession>
<feature type="region of interest" description="Disordered" evidence="1">
    <location>
        <begin position="83"/>
        <end position="116"/>
    </location>
</feature>
<dbReference type="Proteomes" id="UP000026961">
    <property type="component" value="Chromosome 3"/>
</dbReference>
<evidence type="ECO:0000313" key="3">
    <source>
        <dbReference type="Proteomes" id="UP000026961"/>
    </source>
</evidence>
<protein>
    <submittedName>
        <fullName evidence="2">Uncharacterized protein</fullName>
    </submittedName>
</protein>
<dbReference type="EnsemblPlants" id="OGLUM03G12330.1">
    <property type="protein sequence ID" value="OGLUM03G12330.1"/>
    <property type="gene ID" value="OGLUM03G12330"/>
</dbReference>
<name>A0A0D9Z5C0_9ORYZ</name>
<keyword evidence="3" id="KW-1185">Reference proteome</keyword>
<feature type="region of interest" description="Disordered" evidence="1">
    <location>
        <begin position="38"/>
        <end position="60"/>
    </location>
</feature>
<reference evidence="2" key="2">
    <citation type="submission" date="2018-05" db="EMBL/GenBank/DDBJ databases">
        <title>OgluRS3 (Oryza glumaepatula Reference Sequence Version 3).</title>
        <authorList>
            <person name="Zhang J."/>
            <person name="Kudrna D."/>
            <person name="Lee S."/>
            <person name="Talag J."/>
            <person name="Welchert J."/>
            <person name="Wing R.A."/>
        </authorList>
    </citation>
    <scope>NUCLEOTIDE SEQUENCE [LARGE SCALE GENOMIC DNA]</scope>
</reference>
<proteinExistence type="predicted"/>
<reference evidence="2" key="1">
    <citation type="submission" date="2015-04" db="UniProtKB">
        <authorList>
            <consortium name="EnsemblPlants"/>
        </authorList>
    </citation>
    <scope>IDENTIFICATION</scope>
</reference>
<dbReference type="Gramene" id="OGLUM03G12330.1">
    <property type="protein sequence ID" value="OGLUM03G12330.1"/>
    <property type="gene ID" value="OGLUM03G12330"/>
</dbReference>
<evidence type="ECO:0000313" key="2">
    <source>
        <dbReference type="EnsemblPlants" id="OGLUM03G12330.1"/>
    </source>
</evidence>
<evidence type="ECO:0000256" key="1">
    <source>
        <dbReference type="SAM" id="MobiDB-lite"/>
    </source>
</evidence>
<organism evidence="2">
    <name type="scientific">Oryza glumipatula</name>
    <dbReference type="NCBI Taxonomy" id="40148"/>
    <lineage>
        <taxon>Eukaryota</taxon>
        <taxon>Viridiplantae</taxon>
        <taxon>Streptophyta</taxon>
        <taxon>Embryophyta</taxon>
        <taxon>Tracheophyta</taxon>
        <taxon>Spermatophyta</taxon>
        <taxon>Magnoliopsida</taxon>
        <taxon>Liliopsida</taxon>
        <taxon>Poales</taxon>
        <taxon>Poaceae</taxon>
        <taxon>BOP clade</taxon>
        <taxon>Oryzoideae</taxon>
        <taxon>Oryzeae</taxon>
        <taxon>Oryzinae</taxon>
        <taxon>Oryza</taxon>
    </lineage>
</organism>
<dbReference type="HOGENOM" id="CLU_1725150_0_0_1"/>